<dbReference type="HAMAP" id="MF_01849">
    <property type="entry name" value="RNA_methyltr_RlmN"/>
    <property type="match status" value="1"/>
</dbReference>
<dbReference type="KEGG" id="kso:CKSOR_00378"/>
<evidence type="ECO:0000256" key="11">
    <source>
        <dbReference type="ARBA" id="ARBA00023004"/>
    </source>
</evidence>
<dbReference type="SFLD" id="SFLDS00029">
    <property type="entry name" value="Radical_SAM"/>
    <property type="match status" value="1"/>
</dbReference>
<feature type="active site" description="S-methylcysteine intermediate" evidence="14">
    <location>
        <position position="354"/>
    </location>
</feature>
<dbReference type="RefSeq" id="WP_108673902.1">
    <property type="nucleotide sequence ID" value="NZ_CP025628.1"/>
</dbReference>
<dbReference type="AlphaFoldDB" id="A0A3S7J9Z5"/>
<name>A0A3S7J9Z5_9PROT</name>
<dbReference type="EC" id="2.1.1.192" evidence="14"/>
<dbReference type="InterPro" id="IPR058240">
    <property type="entry name" value="rSAM_sf"/>
</dbReference>
<dbReference type="OrthoDB" id="9793973at2"/>
<keyword evidence="17" id="KW-1185">Reference proteome</keyword>
<feature type="binding site" evidence="14">
    <location>
        <position position="122"/>
    </location>
    <ligand>
        <name>[4Fe-4S] cluster</name>
        <dbReference type="ChEBI" id="CHEBI:49883"/>
        <note>4Fe-4S-S-AdoMet</note>
    </ligand>
</feature>
<evidence type="ECO:0000256" key="2">
    <source>
        <dbReference type="ARBA" id="ARBA00007544"/>
    </source>
</evidence>
<evidence type="ECO:0000256" key="3">
    <source>
        <dbReference type="ARBA" id="ARBA00022485"/>
    </source>
</evidence>
<dbReference type="GO" id="GO:0070475">
    <property type="term" value="P:rRNA base methylation"/>
    <property type="evidence" value="ECO:0007669"/>
    <property type="project" value="UniProtKB-UniRule"/>
</dbReference>
<dbReference type="InterPro" id="IPR004383">
    <property type="entry name" value="rRNA_lsu_MTrfase_RlmN/Cfr"/>
</dbReference>
<evidence type="ECO:0000256" key="10">
    <source>
        <dbReference type="ARBA" id="ARBA00022723"/>
    </source>
</evidence>
<keyword evidence="6 14" id="KW-0489">Methyltransferase</keyword>
<feature type="active site" description="Proton acceptor" evidence="14">
    <location>
        <position position="95"/>
    </location>
</feature>
<dbReference type="GO" id="GO:0002935">
    <property type="term" value="F:tRNA (adenine(37)-C2)-methyltransferase activity"/>
    <property type="evidence" value="ECO:0007669"/>
    <property type="project" value="UniProtKB-UniRule"/>
</dbReference>
<keyword evidence="10 14" id="KW-0479">Metal-binding</keyword>
<feature type="binding site" evidence="14">
    <location>
        <position position="119"/>
    </location>
    <ligand>
        <name>[4Fe-4S] cluster</name>
        <dbReference type="ChEBI" id="CHEBI:49883"/>
        <note>4Fe-4S-S-AdoMet</note>
    </ligand>
</feature>
<dbReference type="GO" id="GO:0046872">
    <property type="term" value="F:metal ion binding"/>
    <property type="evidence" value="ECO:0007669"/>
    <property type="project" value="UniProtKB-KW"/>
</dbReference>
<dbReference type="SFLD" id="SFLDF00275">
    <property type="entry name" value="adenosine_C2_methyltransferase"/>
    <property type="match status" value="1"/>
</dbReference>
<reference evidence="16 17" key="1">
    <citation type="journal article" date="2018" name="Parasitology">
        <title>The reduced genome of Candidatus Kinetoplastibacterium sorsogonicusi, the endosymbiont of Kentomonas sorsogonicus (Trypanosomatidae): loss of the haem-synthesis pathway.</title>
        <authorList>
            <person name="Silva F.M."/>
            <person name="Kostygov A.Y."/>
            <person name="Spodareva V.V."/>
            <person name="Butenko A."/>
            <person name="Tossou R."/>
            <person name="Lukes J."/>
            <person name="Yurchenko V."/>
            <person name="Alves J.M.P."/>
        </authorList>
    </citation>
    <scope>NUCLEOTIDE SEQUENCE [LARGE SCALE GENOMIC DNA]</scope>
    <source>
        <strain evidence="16 17">MF-08</strain>
    </source>
</reference>
<keyword evidence="4 14" id="KW-0963">Cytoplasm</keyword>
<proteinExistence type="inferred from homology"/>
<evidence type="ECO:0000313" key="16">
    <source>
        <dbReference type="EMBL" id="AWD32495.1"/>
    </source>
</evidence>
<dbReference type="GO" id="GO:0030488">
    <property type="term" value="P:tRNA methylation"/>
    <property type="evidence" value="ECO:0007669"/>
    <property type="project" value="UniProtKB-UniRule"/>
</dbReference>
<feature type="binding site" evidence="14">
    <location>
        <position position="311"/>
    </location>
    <ligand>
        <name>S-adenosyl-L-methionine</name>
        <dbReference type="ChEBI" id="CHEBI:59789"/>
    </ligand>
</feature>
<keyword evidence="7 14" id="KW-0808">Transferase</keyword>
<keyword evidence="8 14" id="KW-0949">S-adenosyl-L-methionine</keyword>
<comment type="subcellular location">
    <subcellularLocation>
        <location evidence="1 14">Cytoplasm</location>
    </subcellularLocation>
</comment>
<evidence type="ECO:0000256" key="1">
    <source>
        <dbReference type="ARBA" id="ARBA00004496"/>
    </source>
</evidence>
<organism evidence="16 17">
    <name type="scientific">Candidatus Kinetoplastidibacterium kentomonadis</name>
    <dbReference type="NCBI Taxonomy" id="1576550"/>
    <lineage>
        <taxon>Bacteria</taxon>
        <taxon>Pseudomonadati</taxon>
        <taxon>Pseudomonadota</taxon>
        <taxon>Betaproteobacteria</taxon>
        <taxon>Candidatus Kinetoplastidibacterium</taxon>
    </lineage>
</organism>
<sequence length="377" mass="43031">MEQKENINLLGLNKLSLARLLKNIGEKEFRSDQLIKWIHKHNYDSFEKMSNISLNLKKKLTEISHIKSIPLKDEYISKDKTIKWIFNIDKNNAIETVYIPTKTRRTLCISSQVGCAVNCSFCSTGKQGFNRNLSTHEIIGQLWFAKKAINNLQNNDFFGFKSLNINNNNIITNVVMMGMGEPLLNYDQLLPALNLMLDDNAYGLSRRKITVSTSGIIPMIYKLAKDCPVSLAISLHAPNNNLRDILMPINIKYPIEELLNACETYVRYSPKNFITFEYCMIKNVNDSKMHAYELINILKNLNCKINIIPFNSFPNSKFECSDENTISDFVNILSQAGLITTIRKTRGDDIYAACGQLAGNVQDKTKITFINKSKEFL</sequence>
<dbReference type="PANTHER" id="PTHR30544">
    <property type="entry name" value="23S RRNA METHYLTRANSFERASE"/>
    <property type="match status" value="1"/>
</dbReference>
<dbReference type="InterPro" id="IPR048641">
    <property type="entry name" value="RlmN_N"/>
</dbReference>
<evidence type="ECO:0000256" key="14">
    <source>
        <dbReference type="HAMAP-Rule" id="MF_01849"/>
    </source>
</evidence>
<dbReference type="PROSITE" id="PS51918">
    <property type="entry name" value="RADICAL_SAM"/>
    <property type="match status" value="1"/>
</dbReference>
<feature type="domain" description="Radical SAM core" evidence="15">
    <location>
        <begin position="101"/>
        <end position="349"/>
    </location>
</feature>
<feature type="binding site" evidence="14">
    <location>
        <position position="115"/>
    </location>
    <ligand>
        <name>[4Fe-4S] cluster</name>
        <dbReference type="ChEBI" id="CHEBI:49883"/>
        <note>4Fe-4S-S-AdoMet</note>
    </ligand>
</feature>
<evidence type="ECO:0000256" key="9">
    <source>
        <dbReference type="ARBA" id="ARBA00022694"/>
    </source>
</evidence>
<dbReference type="GO" id="GO:0005737">
    <property type="term" value="C:cytoplasm"/>
    <property type="evidence" value="ECO:0007669"/>
    <property type="project" value="UniProtKB-SubCell"/>
</dbReference>
<keyword evidence="5 14" id="KW-0698">rRNA processing</keyword>
<gene>
    <name evidence="14 16" type="primary">rlmN</name>
    <name evidence="16" type="ORF">CKSOR_00378</name>
</gene>
<dbReference type="InterPro" id="IPR040072">
    <property type="entry name" value="Methyltransferase_A"/>
</dbReference>
<dbReference type="EMBL" id="CP025628">
    <property type="protein sequence ID" value="AWD32495.1"/>
    <property type="molecule type" value="Genomic_DNA"/>
</dbReference>
<feature type="binding site" evidence="14">
    <location>
        <begin position="180"/>
        <end position="181"/>
    </location>
    <ligand>
        <name>S-adenosyl-L-methionine</name>
        <dbReference type="ChEBI" id="CHEBI:59789"/>
    </ligand>
</feature>
<keyword evidence="12 14" id="KW-0411">Iron-sulfur</keyword>
<dbReference type="GO" id="GO:0070040">
    <property type="term" value="F:rRNA (adenine(2503)-C2-)-methyltransferase activity"/>
    <property type="evidence" value="ECO:0007669"/>
    <property type="project" value="UniProtKB-UniRule"/>
</dbReference>
<comment type="catalytic activity">
    <reaction evidence="14">
        <text>adenosine(2503) in 23S rRNA + 2 reduced [2Fe-2S]-[ferredoxin] + 2 S-adenosyl-L-methionine = 2-methyladenosine(2503) in 23S rRNA + 5'-deoxyadenosine + L-methionine + 2 oxidized [2Fe-2S]-[ferredoxin] + S-adenosyl-L-homocysteine</text>
        <dbReference type="Rhea" id="RHEA:42916"/>
        <dbReference type="Rhea" id="RHEA-COMP:10000"/>
        <dbReference type="Rhea" id="RHEA-COMP:10001"/>
        <dbReference type="Rhea" id="RHEA-COMP:10152"/>
        <dbReference type="Rhea" id="RHEA-COMP:10282"/>
        <dbReference type="ChEBI" id="CHEBI:17319"/>
        <dbReference type="ChEBI" id="CHEBI:33737"/>
        <dbReference type="ChEBI" id="CHEBI:33738"/>
        <dbReference type="ChEBI" id="CHEBI:57844"/>
        <dbReference type="ChEBI" id="CHEBI:57856"/>
        <dbReference type="ChEBI" id="CHEBI:59789"/>
        <dbReference type="ChEBI" id="CHEBI:74411"/>
        <dbReference type="ChEBI" id="CHEBI:74497"/>
        <dbReference type="EC" id="2.1.1.192"/>
    </reaction>
</comment>
<dbReference type="InterPro" id="IPR027492">
    <property type="entry name" value="RNA_MTrfase_RlmN"/>
</dbReference>
<comment type="caution">
    <text evidence="14">Lacks conserved residue(s) required for the propagation of feature annotation.</text>
</comment>
<protein>
    <recommendedName>
        <fullName evidence="14">Dual-specificity RNA methyltransferase RlmN</fullName>
        <ecNumber evidence="14">2.1.1.192</ecNumber>
    </recommendedName>
    <alternativeName>
        <fullName evidence="14">23S rRNA (adenine(2503)-C(2))-methyltransferase</fullName>
    </alternativeName>
    <alternativeName>
        <fullName evidence="14">23S rRNA m2A2503 methyltransferase</fullName>
    </alternativeName>
    <alternativeName>
        <fullName evidence="14">Ribosomal RNA large subunit methyltransferase N</fullName>
    </alternativeName>
    <alternativeName>
        <fullName evidence="14">tRNA (adenine(37)-C(2))-methyltransferase</fullName>
    </alternativeName>
    <alternativeName>
        <fullName evidence="14">tRNA m2A37 methyltransferase</fullName>
    </alternativeName>
</protein>
<dbReference type="SUPFAM" id="SSF102114">
    <property type="entry name" value="Radical SAM enzymes"/>
    <property type="match status" value="1"/>
</dbReference>
<dbReference type="GO" id="GO:0000049">
    <property type="term" value="F:tRNA binding"/>
    <property type="evidence" value="ECO:0007669"/>
    <property type="project" value="UniProtKB-UniRule"/>
</dbReference>
<feature type="binding site" evidence="14">
    <location>
        <begin position="234"/>
        <end position="236"/>
    </location>
    <ligand>
        <name>S-adenosyl-L-methionine</name>
        <dbReference type="ChEBI" id="CHEBI:59789"/>
    </ligand>
</feature>
<dbReference type="Pfam" id="PF04055">
    <property type="entry name" value="Radical_SAM"/>
    <property type="match status" value="1"/>
</dbReference>
<evidence type="ECO:0000256" key="8">
    <source>
        <dbReference type="ARBA" id="ARBA00022691"/>
    </source>
</evidence>
<dbReference type="CDD" id="cd01335">
    <property type="entry name" value="Radical_SAM"/>
    <property type="match status" value="1"/>
</dbReference>
<evidence type="ECO:0000256" key="6">
    <source>
        <dbReference type="ARBA" id="ARBA00022603"/>
    </source>
</evidence>
<dbReference type="PANTHER" id="PTHR30544:SF5">
    <property type="entry name" value="RADICAL SAM CORE DOMAIN-CONTAINING PROTEIN"/>
    <property type="match status" value="1"/>
</dbReference>
<evidence type="ECO:0000256" key="5">
    <source>
        <dbReference type="ARBA" id="ARBA00022552"/>
    </source>
</evidence>
<evidence type="ECO:0000313" key="17">
    <source>
        <dbReference type="Proteomes" id="UP000266796"/>
    </source>
</evidence>
<comment type="function">
    <text evidence="14">Specifically methylates position 2 of adenine 2503 in 23S rRNA and position 2 of adenine 37 in tRNAs. m2A2503 modification seems to play a crucial role in the proofreading step occurring at the peptidyl transferase center and thus would serve to optimize ribosomal fidelity.</text>
</comment>
<evidence type="ECO:0000256" key="12">
    <source>
        <dbReference type="ARBA" id="ARBA00023014"/>
    </source>
</evidence>
<dbReference type="GO" id="GO:0019843">
    <property type="term" value="F:rRNA binding"/>
    <property type="evidence" value="ECO:0007669"/>
    <property type="project" value="UniProtKB-UniRule"/>
</dbReference>
<dbReference type="NCBIfam" id="TIGR00048">
    <property type="entry name" value="rRNA_mod_RlmN"/>
    <property type="match status" value="1"/>
</dbReference>
<dbReference type="Proteomes" id="UP000266796">
    <property type="component" value="Chromosome"/>
</dbReference>
<dbReference type="SFLD" id="SFLDG01062">
    <property type="entry name" value="methyltransferase_(Class_A)"/>
    <property type="match status" value="1"/>
</dbReference>
<dbReference type="InterPro" id="IPR007197">
    <property type="entry name" value="rSAM"/>
</dbReference>
<evidence type="ECO:0000256" key="7">
    <source>
        <dbReference type="ARBA" id="ARBA00022679"/>
    </source>
</evidence>
<dbReference type="Gene3D" id="3.20.20.70">
    <property type="entry name" value="Aldolase class I"/>
    <property type="match status" value="1"/>
</dbReference>
<feature type="binding site" evidence="14">
    <location>
        <position position="212"/>
    </location>
    <ligand>
        <name>S-adenosyl-L-methionine</name>
        <dbReference type="ChEBI" id="CHEBI:59789"/>
    </ligand>
</feature>
<dbReference type="FunFam" id="3.20.20.70:FF:000008">
    <property type="entry name" value="Dual-specificity RNA methyltransferase RlmN"/>
    <property type="match status" value="1"/>
</dbReference>
<comment type="miscellaneous">
    <text evidence="14">Reaction proceeds by a ping-pong mechanism involving intermediate methylation of a conserved cysteine residue.</text>
</comment>
<keyword evidence="9 14" id="KW-0819">tRNA processing</keyword>
<evidence type="ECO:0000256" key="4">
    <source>
        <dbReference type="ARBA" id="ARBA00022490"/>
    </source>
</evidence>
<dbReference type="Pfam" id="PF21016">
    <property type="entry name" value="RlmN_N"/>
    <property type="match status" value="1"/>
</dbReference>
<comment type="catalytic activity">
    <reaction evidence="14">
        <text>adenosine(37) in tRNA + 2 reduced [2Fe-2S]-[ferredoxin] + 2 S-adenosyl-L-methionine = 2-methyladenosine(37) in tRNA + 5'-deoxyadenosine + L-methionine + 2 oxidized [2Fe-2S]-[ferredoxin] + S-adenosyl-L-homocysteine</text>
        <dbReference type="Rhea" id="RHEA:43332"/>
        <dbReference type="Rhea" id="RHEA-COMP:10000"/>
        <dbReference type="Rhea" id="RHEA-COMP:10001"/>
        <dbReference type="Rhea" id="RHEA-COMP:10162"/>
        <dbReference type="Rhea" id="RHEA-COMP:10485"/>
        <dbReference type="ChEBI" id="CHEBI:17319"/>
        <dbReference type="ChEBI" id="CHEBI:33737"/>
        <dbReference type="ChEBI" id="CHEBI:33738"/>
        <dbReference type="ChEBI" id="CHEBI:57844"/>
        <dbReference type="ChEBI" id="CHEBI:57856"/>
        <dbReference type="ChEBI" id="CHEBI:59789"/>
        <dbReference type="ChEBI" id="CHEBI:74411"/>
        <dbReference type="ChEBI" id="CHEBI:74497"/>
        <dbReference type="EC" id="2.1.1.192"/>
    </reaction>
</comment>
<keyword evidence="11 14" id="KW-0408">Iron</keyword>
<keyword evidence="3 14" id="KW-0004">4Fe-4S</keyword>
<evidence type="ECO:0000259" key="15">
    <source>
        <dbReference type="PROSITE" id="PS51918"/>
    </source>
</evidence>
<keyword evidence="13 14" id="KW-1015">Disulfide bond</keyword>
<dbReference type="Gene3D" id="1.10.150.530">
    <property type="match status" value="1"/>
</dbReference>
<evidence type="ECO:0000256" key="13">
    <source>
        <dbReference type="ARBA" id="ARBA00023157"/>
    </source>
</evidence>
<comment type="cofactor">
    <cofactor evidence="14">
        <name>[4Fe-4S] cluster</name>
        <dbReference type="ChEBI" id="CHEBI:49883"/>
    </cofactor>
    <text evidence="14">Binds 1 [4Fe-4S] cluster. The cluster is coordinated with 3 cysteines and an exchangeable S-adenosyl-L-methionine.</text>
</comment>
<dbReference type="PIRSF" id="PIRSF006004">
    <property type="entry name" value="CHP00048"/>
    <property type="match status" value="1"/>
</dbReference>
<accession>A0A3S7J9Z5</accession>
<dbReference type="InterPro" id="IPR013785">
    <property type="entry name" value="Aldolase_TIM"/>
</dbReference>
<dbReference type="GO" id="GO:0051539">
    <property type="term" value="F:4 iron, 4 sulfur cluster binding"/>
    <property type="evidence" value="ECO:0007669"/>
    <property type="project" value="UniProtKB-UniRule"/>
</dbReference>
<comment type="similarity">
    <text evidence="2 14">Belongs to the radical SAM superfamily. RlmN family.</text>
</comment>